<feature type="transmembrane region" description="Helical" evidence="1">
    <location>
        <begin position="12"/>
        <end position="34"/>
    </location>
</feature>
<proteinExistence type="predicted"/>
<dbReference type="RefSeq" id="WP_191148799.1">
    <property type="nucleotide sequence ID" value="NZ_CP061274.1"/>
</dbReference>
<dbReference type="Proteomes" id="UP000516660">
    <property type="component" value="Chromosome"/>
</dbReference>
<evidence type="ECO:0008006" key="4">
    <source>
        <dbReference type="Google" id="ProtNLM"/>
    </source>
</evidence>
<protein>
    <recommendedName>
        <fullName evidence="4">TadE family protein</fullName>
    </recommendedName>
</protein>
<name>A0A7L7Z5E3_9MICO</name>
<accession>A0A7L7Z5E3</accession>
<sequence length="152" mass="15402">MRRSSGWADDRGSAALEFITAGVLLLVPLVYLVLALSAVQGAALATEGAARQAARVYARADDDASGRREAAAAVDVALADQGVAPDGVALAITCAPDPLRCHAPRSLVHVSVRVAARLPLAPPVAGPDAPAAVAVSGNADERISVFTRGSRS</sequence>
<organism evidence="2 3">
    <name type="scientific">Clavibacter zhangzhiyongii</name>
    <dbReference type="NCBI Taxonomy" id="2768071"/>
    <lineage>
        <taxon>Bacteria</taxon>
        <taxon>Bacillati</taxon>
        <taxon>Actinomycetota</taxon>
        <taxon>Actinomycetes</taxon>
        <taxon>Micrococcales</taxon>
        <taxon>Microbacteriaceae</taxon>
        <taxon>Clavibacter</taxon>
    </lineage>
</organism>
<evidence type="ECO:0000313" key="2">
    <source>
        <dbReference type="EMBL" id="QOD44895.1"/>
    </source>
</evidence>
<dbReference type="KEGG" id="czh:H9X71_06180"/>
<keyword evidence="1" id="KW-0812">Transmembrane</keyword>
<gene>
    <name evidence="2" type="ORF">H9X71_06180</name>
</gene>
<dbReference type="EMBL" id="CP061274">
    <property type="protein sequence ID" value="QOD44895.1"/>
    <property type="molecule type" value="Genomic_DNA"/>
</dbReference>
<keyword evidence="1" id="KW-1133">Transmembrane helix</keyword>
<reference evidence="2 3" key="1">
    <citation type="submission" date="2020-08" db="EMBL/GenBank/DDBJ databases">
        <title>Description of Clavibacter zhangzhiyonge sp. nov., a phytopathogenic actinobacterium isolated from barley seeds, causing leaf brown spot and decline.</title>
        <authorList>
            <person name="Tian Q."/>
            <person name="Chuan J."/>
            <person name="Zhao W."/>
            <person name="Li X."/>
        </authorList>
    </citation>
    <scope>NUCLEOTIDE SEQUENCE [LARGE SCALE GENOMIC DNA]</scope>
    <source>
        <strain evidence="2 3">DM1</strain>
    </source>
</reference>
<keyword evidence="3" id="KW-1185">Reference proteome</keyword>
<evidence type="ECO:0000313" key="3">
    <source>
        <dbReference type="Proteomes" id="UP000516660"/>
    </source>
</evidence>
<keyword evidence="1" id="KW-0472">Membrane</keyword>
<dbReference type="AlphaFoldDB" id="A0A7L7Z5E3"/>
<evidence type="ECO:0000256" key="1">
    <source>
        <dbReference type="SAM" id="Phobius"/>
    </source>
</evidence>